<dbReference type="EMBL" id="WXEY01000004">
    <property type="protein sequence ID" value="MZP29359.1"/>
    <property type="molecule type" value="Genomic_DNA"/>
</dbReference>
<evidence type="ECO:0000313" key="4">
    <source>
        <dbReference type="EMBL" id="MZP29359.1"/>
    </source>
</evidence>
<sequence>MSEQQASLGNITATVGEVFHVVLEVMGGTGYSWALAHMPDCVNLIDITQEHSQSLKFGNSERQIYSFVAVNACQSFLKFNLIRPWQPLEAAQSRTYALIITEPKKSESEELEESIAGRFAGAPAVGSGADASSNVMLYMAPFRYSMDPDASNAADCAASSCLGPIQPMYMPPLGVKYAPPFTPMYFAPVLKYAAPQVLKYAAPQDPANALKYAAPQIAKYAAPADVTTAVRPYEAPFVDTGILKYAAPCEEVNGVVKYAAPTGVKYAAPVAEYMAPTAPCCEETEAEKTEE</sequence>
<comment type="caution">
    <text evidence="4">The sequence shown here is derived from an EMBL/GenBank/DDBJ whole genome shotgun (WGS) entry which is preliminary data.</text>
</comment>
<evidence type="ECO:0000259" key="3">
    <source>
        <dbReference type="Pfam" id="PF09394"/>
    </source>
</evidence>
<dbReference type="RefSeq" id="WP_161256618.1">
    <property type="nucleotide sequence ID" value="NZ_WXEY01000004.1"/>
</dbReference>
<keyword evidence="2" id="KW-0789">Thiol protease inhibitor</keyword>
<feature type="domain" description="Proteinase inhibitor I42 chagasin" evidence="3">
    <location>
        <begin position="13"/>
        <end position="99"/>
    </location>
</feature>
<dbReference type="Gene3D" id="2.60.40.2020">
    <property type="match status" value="1"/>
</dbReference>
<gene>
    <name evidence="4" type="ORF">GTO91_06520</name>
</gene>
<reference evidence="4 5" key="1">
    <citation type="submission" date="2020-01" db="EMBL/GenBank/DDBJ databases">
        <title>Whole-genome sequence of Heliobacterium undosum DSM 13378.</title>
        <authorList>
            <person name="Kyndt J.A."/>
            <person name="Meyer T.E."/>
        </authorList>
    </citation>
    <scope>NUCLEOTIDE SEQUENCE [LARGE SCALE GENOMIC DNA]</scope>
    <source>
        <strain evidence="4 5">DSM 13378</strain>
    </source>
</reference>
<proteinExistence type="predicted"/>
<dbReference type="InterPro" id="IPR018990">
    <property type="entry name" value="Prot_inh_I42_chagasin"/>
</dbReference>
<evidence type="ECO:0000313" key="5">
    <source>
        <dbReference type="Proteomes" id="UP000463470"/>
    </source>
</evidence>
<accession>A0A845L2N6</accession>
<keyword evidence="1" id="KW-0646">Protease inhibitor</keyword>
<dbReference type="Proteomes" id="UP000463470">
    <property type="component" value="Unassembled WGS sequence"/>
</dbReference>
<evidence type="ECO:0000256" key="2">
    <source>
        <dbReference type="ARBA" id="ARBA00022704"/>
    </source>
</evidence>
<keyword evidence="5" id="KW-1185">Reference proteome</keyword>
<evidence type="ECO:0000256" key="1">
    <source>
        <dbReference type="ARBA" id="ARBA00022690"/>
    </source>
</evidence>
<dbReference type="InterPro" id="IPR036331">
    <property type="entry name" value="Chagasin-like_sf"/>
</dbReference>
<dbReference type="AlphaFoldDB" id="A0A845L2N6"/>
<dbReference type="SUPFAM" id="SSF141066">
    <property type="entry name" value="ICP-like"/>
    <property type="match status" value="1"/>
</dbReference>
<protein>
    <recommendedName>
        <fullName evidence="3">Proteinase inhibitor I42 chagasin domain-containing protein</fullName>
    </recommendedName>
</protein>
<dbReference type="Pfam" id="PF09394">
    <property type="entry name" value="Inhibitor_I42"/>
    <property type="match status" value="1"/>
</dbReference>
<dbReference type="GO" id="GO:0004869">
    <property type="term" value="F:cysteine-type endopeptidase inhibitor activity"/>
    <property type="evidence" value="ECO:0007669"/>
    <property type="project" value="UniProtKB-KW"/>
</dbReference>
<dbReference type="OrthoDB" id="3556586at2"/>
<name>A0A845L2N6_9FIRM</name>
<organism evidence="4 5">
    <name type="scientific">Heliomicrobium undosum</name>
    <dbReference type="NCBI Taxonomy" id="121734"/>
    <lineage>
        <taxon>Bacteria</taxon>
        <taxon>Bacillati</taxon>
        <taxon>Bacillota</taxon>
        <taxon>Clostridia</taxon>
        <taxon>Eubacteriales</taxon>
        <taxon>Heliobacteriaceae</taxon>
        <taxon>Heliomicrobium</taxon>
    </lineage>
</organism>